<dbReference type="InterPro" id="IPR022694">
    <property type="entry name" value="3-OHacyl-CoA_DH"/>
</dbReference>
<feature type="site" description="Important for catalytic activity" evidence="2">
    <location>
        <position position="141"/>
    </location>
</feature>
<dbReference type="InterPro" id="IPR006176">
    <property type="entry name" value="3-OHacyl-CoA_DH_NAD-bd"/>
</dbReference>
<dbReference type="PIRSF" id="PIRSF000105">
    <property type="entry name" value="HCDH"/>
    <property type="match status" value="1"/>
</dbReference>
<keyword evidence="1" id="KW-0560">Oxidoreductase</keyword>
<dbReference type="Pfam" id="PF02737">
    <property type="entry name" value="3HCDH_N"/>
    <property type="match status" value="1"/>
</dbReference>
<feature type="domain" description="3-hydroxyacyl-CoA dehydrogenase C-terminal" evidence="3">
    <location>
        <begin position="188"/>
        <end position="274"/>
    </location>
</feature>
<dbReference type="Pfam" id="PF00725">
    <property type="entry name" value="3HCDH"/>
    <property type="match status" value="1"/>
</dbReference>
<evidence type="ECO:0000256" key="2">
    <source>
        <dbReference type="PIRSR" id="PIRSR000105-1"/>
    </source>
</evidence>
<dbReference type="GO" id="GO:0016616">
    <property type="term" value="F:oxidoreductase activity, acting on the CH-OH group of donors, NAD or NADP as acceptor"/>
    <property type="evidence" value="ECO:0007669"/>
    <property type="project" value="InterPro"/>
</dbReference>
<comment type="caution">
    <text evidence="5">The sequence shown here is derived from an EMBL/GenBank/DDBJ whole genome shotgun (WGS) entry which is preliminary data.</text>
</comment>
<gene>
    <name evidence="5" type="ORF">GQF63_12910</name>
</gene>
<dbReference type="InterPro" id="IPR036291">
    <property type="entry name" value="NAD(P)-bd_dom_sf"/>
</dbReference>
<dbReference type="PANTHER" id="PTHR48075">
    <property type="entry name" value="3-HYDROXYACYL-COA DEHYDROGENASE FAMILY PROTEIN"/>
    <property type="match status" value="1"/>
</dbReference>
<evidence type="ECO:0000259" key="4">
    <source>
        <dbReference type="Pfam" id="PF02737"/>
    </source>
</evidence>
<dbReference type="GO" id="GO:0006631">
    <property type="term" value="P:fatty acid metabolic process"/>
    <property type="evidence" value="ECO:0007669"/>
    <property type="project" value="InterPro"/>
</dbReference>
<dbReference type="Gene3D" id="3.40.50.720">
    <property type="entry name" value="NAD(P)-binding Rossmann-like Domain"/>
    <property type="match status" value="1"/>
</dbReference>
<evidence type="ECO:0000256" key="1">
    <source>
        <dbReference type="ARBA" id="ARBA00023002"/>
    </source>
</evidence>
<dbReference type="Gene3D" id="1.10.1040.10">
    <property type="entry name" value="N-(1-d-carboxylethyl)-l-norvaline Dehydrogenase, domain 2"/>
    <property type="match status" value="1"/>
</dbReference>
<accession>A0A6N8L427</accession>
<name>A0A6N8L427_9SPHI</name>
<dbReference type="SUPFAM" id="SSF48179">
    <property type="entry name" value="6-phosphogluconate dehydrogenase C-terminal domain-like"/>
    <property type="match status" value="1"/>
</dbReference>
<dbReference type="SUPFAM" id="SSF51735">
    <property type="entry name" value="NAD(P)-binding Rossmann-fold domains"/>
    <property type="match status" value="1"/>
</dbReference>
<dbReference type="InterPro" id="IPR006108">
    <property type="entry name" value="3HC_DH_C"/>
</dbReference>
<feature type="domain" description="3-hydroxyacyl-CoA dehydrogenase NAD binding" evidence="4">
    <location>
        <begin position="7"/>
        <end position="185"/>
    </location>
</feature>
<dbReference type="InterPro" id="IPR008927">
    <property type="entry name" value="6-PGluconate_DH-like_C_sf"/>
</dbReference>
<proteinExistence type="predicted"/>
<dbReference type="OrthoDB" id="9771883at2"/>
<dbReference type="EMBL" id="WSQA01000009">
    <property type="protein sequence ID" value="MVZ62928.1"/>
    <property type="molecule type" value="Genomic_DNA"/>
</dbReference>
<dbReference type="InterPro" id="IPR013328">
    <property type="entry name" value="6PGD_dom2"/>
</dbReference>
<evidence type="ECO:0000259" key="3">
    <source>
        <dbReference type="Pfam" id="PF00725"/>
    </source>
</evidence>
<keyword evidence="6" id="KW-1185">Reference proteome</keyword>
<reference evidence="5 6" key="1">
    <citation type="submission" date="2019-12" db="EMBL/GenBank/DDBJ databases">
        <authorList>
            <person name="Dong K."/>
        </authorList>
    </citation>
    <scope>NUCLEOTIDE SEQUENCE [LARGE SCALE GENOMIC DNA]</scope>
    <source>
        <strain evidence="5 6">JCM 31225</strain>
    </source>
</reference>
<dbReference type="AlphaFoldDB" id="A0A6N8L427"/>
<dbReference type="GO" id="GO:0070403">
    <property type="term" value="F:NAD+ binding"/>
    <property type="evidence" value="ECO:0007669"/>
    <property type="project" value="InterPro"/>
</dbReference>
<dbReference type="RefSeq" id="WP_160369650.1">
    <property type="nucleotide sequence ID" value="NZ_WSQA01000009.1"/>
</dbReference>
<dbReference type="Proteomes" id="UP000435036">
    <property type="component" value="Unassembled WGS sequence"/>
</dbReference>
<sequence>MSEQLHKIGVVGLGLMGSSIIVALLKAGCEVVAVTPLVEEFEEGKNRIIEQLQLAAGMKLLTEDVPSYRQRLQVSKDFQDLKPCQLVIECIIEVEAIKREVYHKIELEVAADCIIASNTSAIPINILQRYLERPNRFMGIHWAEPAYATRFLEITCGELTEVRLAEMVQEAALGWEKEPTLLYKDIRGFITNRLMYAVYRQGFELINNNTVDMAGLDKCFQYDIGSWITIMGIFKRMDYIGLHHYLHTFEQIFPKLTQSDVVPPIMDSIIKENGRGIHNLIGLYPHDEQSASSLENNFAAFNEEIYLLADRYRAKLKELNLTETNGK</sequence>
<evidence type="ECO:0000313" key="5">
    <source>
        <dbReference type="EMBL" id="MVZ62928.1"/>
    </source>
</evidence>
<protein>
    <submittedName>
        <fullName evidence="5">3-hydroxyacyl-CoA dehydrogenase family protein</fullName>
    </submittedName>
</protein>
<evidence type="ECO:0000313" key="6">
    <source>
        <dbReference type="Proteomes" id="UP000435036"/>
    </source>
</evidence>
<organism evidence="5 6">
    <name type="scientific">Sphingobacterium humi</name>
    <dbReference type="NCBI Taxonomy" id="1796905"/>
    <lineage>
        <taxon>Bacteria</taxon>
        <taxon>Pseudomonadati</taxon>
        <taxon>Bacteroidota</taxon>
        <taxon>Sphingobacteriia</taxon>
        <taxon>Sphingobacteriales</taxon>
        <taxon>Sphingobacteriaceae</taxon>
        <taxon>Sphingobacterium</taxon>
    </lineage>
</organism>
<dbReference type="PANTHER" id="PTHR48075:SF5">
    <property type="entry name" value="3-HYDROXYBUTYRYL-COA DEHYDROGENASE"/>
    <property type="match status" value="1"/>
</dbReference>